<gene>
    <name evidence="10" type="ORF">RUM43_010211</name>
</gene>
<dbReference type="AlphaFoldDB" id="A0AAN8S4R2"/>
<dbReference type="PANTHER" id="PTHR21143:SF133">
    <property type="entry name" value="GUSTATORY AND PHEROMONE RECEPTOR 32A-RELATED"/>
    <property type="match status" value="1"/>
</dbReference>
<evidence type="ECO:0000256" key="5">
    <source>
        <dbReference type="ARBA" id="ARBA00023136"/>
    </source>
</evidence>
<comment type="similarity">
    <text evidence="8">Belongs to the insect chemoreceptor superfamily. Gustatory receptor (GR) family.</text>
</comment>
<evidence type="ECO:0000256" key="2">
    <source>
        <dbReference type="ARBA" id="ARBA00022475"/>
    </source>
</evidence>
<organism evidence="10 11">
    <name type="scientific">Polyplax serrata</name>
    <name type="common">Common mouse louse</name>
    <dbReference type="NCBI Taxonomy" id="468196"/>
    <lineage>
        <taxon>Eukaryota</taxon>
        <taxon>Metazoa</taxon>
        <taxon>Ecdysozoa</taxon>
        <taxon>Arthropoda</taxon>
        <taxon>Hexapoda</taxon>
        <taxon>Insecta</taxon>
        <taxon>Pterygota</taxon>
        <taxon>Neoptera</taxon>
        <taxon>Paraneoptera</taxon>
        <taxon>Psocodea</taxon>
        <taxon>Troctomorpha</taxon>
        <taxon>Phthiraptera</taxon>
        <taxon>Anoplura</taxon>
        <taxon>Polyplacidae</taxon>
        <taxon>Polyplax</taxon>
    </lineage>
</organism>
<evidence type="ECO:0000256" key="3">
    <source>
        <dbReference type="ARBA" id="ARBA00022692"/>
    </source>
</evidence>
<keyword evidence="5 8" id="KW-0472">Membrane</keyword>
<feature type="transmembrane region" description="Helical" evidence="8">
    <location>
        <begin position="111"/>
        <end position="133"/>
    </location>
</feature>
<keyword evidence="6 8" id="KW-0675">Receptor</keyword>
<evidence type="ECO:0000256" key="4">
    <source>
        <dbReference type="ARBA" id="ARBA00022989"/>
    </source>
</evidence>
<dbReference type="Pfam" id="PF08395">
    <property type="entry name" value="7tm_7"/>
    <property type="match status" value="1"/>
</dbReference>
<dbReference type="GO" id="GO:0043025">
    <property type="term" value="C:neuronal cell body"/>
    <property type="evidence" value="ECO:0007669"/>
    <property type="project" value="TreeGrafter"/>
</dbReference>
<dbReference type="InterPro" id="IPR013604">
    <property type="entry name" value="7TM_chemorcpt"/>
</dbReference>
<comment type="caution">
    <text evidence="10">The sequence shown here is derived from an EMBL/GenBank/DDBJ whole genome shotgun (WGS) entry which is preliminary data.</text>
</comment>
<dbReference type="EMBL" id="JAWJWE010000004">
    <property type="protein sequence ID" value="KAK6636549.1"/>
    <property type="molecule type" value="Genomic_DNA"/>
</dbReference>
<feature type="transmembrane region" description="Helical" evidence="8">
    <location>
        <begin position="196"/>
        <end position="216"/>
    </location>
</feature>
<dbReference type="GO" id="GO:0030425">
    <property type="term" value="C:dendrite"/>
    <property type="evidence" value="ECO:0007669"/>
    <property type="project" value="TreeGrafter"/>
</dbReference>
<evidence type="ECO:0000256" key="8">
    <source>
        <dbReference type="RuleBase" id="RU363108"/>
    </source>
</evidence>
<feature type="region of interest" description="Disordered" evidence="9">
    <location>
        <begin position="1"/>
        <end position="36"/>
    </location>
</feature>
<dbReference type="GO" id="GO:0007635">
    <property type="term" value="P:chemosensory behavior"/>
    <property type="evidence" value="ECO:0007669"/>
    <property type="project" value="TreeGrafter"/>
</dbReference>
<feature type="transmembrane region" description="Helical" evidence="8">
    <location>
        <begin position="323"/>
        <end position="348"/>
    </location>
</feature>
<feature type="transmembrane region" description="Helical" evidence="8">
    <location>
        <begin position="289"/>
        <end position="311"/>
    </location>
</feature>
<dbReference type="GO" id="GO:0008049">
    <property type="term" value="P:male courtship behavior"/>
    <property type="evidence" value="ECO:0007669"/>
    <property type="project" value="TreeGrafter"/>
</dbReference>
<evidence type="ECO:0000256" key="1">
    <source>
        <dbReference type="ARBA" id="ARBA00004651"/>
    </source>
</evidence>
<feature type="transmembrane region" description="Helical" evidence="8">
    <location>
        <begin position="404"/>
        <end position="421"/>
    </location>
</feature>
<dbReference type="PANTHER" id="PTHR21143">
    <property type="entry name" value="INVERTEBRATE GUSTATORY RECEPTOR"/>
    <property type="match status" value="1"/>
</dbReference>
<name>A0AAN8S4R2_POLSC</name>
<proteinExistence type="inferred from homology"/>
<feature type="transmembrane region" description="Helical" evidence="8">
    <location>
        <begin position="72"/>
        <end position="90"/>
    </location>
</feature>
<keyword evidence="4 8" id="KW-1133">Transmembrane helix</keyword>
<accession>A0AAN8S4R2</accession>
<protein>
    <recommendedName>
        <fullName evidence="8">Gustatory receptor</fullName>
    </recommendedName>
</protein>
<evidence type="ECO:0000256" key="7">
    <source>
        <dbReference type="ARBA" id="ARBA00023224"/>
    </source>
</evidence>
<dbReference type="GO" id="GO:0005886">
    <property type="term" value="C:plasma membrane"/>
    <property type="evidence" value="ECO:0007669"/>
    <property type="project" value="UniProtKB-SubCell"/>
</dbReference>
<evidence type="ECO:0000313" key="10">
    <source>
        <dbReference type="EMBL" id="KAK6636549.1"/>
    </source>
</evidence>
<keyword evidence="7 8" id="KW-0807">Transducer</keyword>
<dbReference type="Proteomes" id="UP001372834">
    <property type="component" value="Unassembled WGS sequence"/>
</dbReference>
<comment type="subcellular location">
    <subcellularLocation>
        <location evidence="1 8">Cell membrane</location>
        <topology evidence="1 8">Multi-pass membrane protein</topology>
    </subcellularLocation>
</comment>
<dbReference type="GO" id="GO:0030424">
    <property type="term" value="C:axon"/>
    <property type="evidence" value="ECO:0007669"/>
    <property type="project" value="TreeGrafter"/>
</dbReference>
<keyword evidence="3 8" id="KW-0812">Transmembrane</keyword>
<evidence type="ECO:0000256" key="9">
    <source>
        <dbReference type="SAM" id="MobiDB-lite"/>
    </source>
</evidence>
<sequence>MEAEGIGLKLPTLLKEESEDDSDDRGGGSAKKSSYEGESYQEKTIFDELQSVLYLSRIFGFAPFQVVHNRAMLSKILLIQNAFFIIVILYSSLVSKHAMEGHKSRSALSLFFFRLTAICRNTYAMICLLHFALKSNVCVRVWNSIEDVRVILRDMNVNINHRNTKIWTYLMILVFLLLFGLFTACYSLTHSSRFTVSLWTTVFLPIFNTYLLIFYFSALTTNLKTKCRLINNNFQSEIDSYKTKSALKSHCNFFDENRKANTLLVQKIRTLKLLHLKIYKISKNLNRLFGIHFLYIFVMYFGLGSLHSFTIIRHLSEGNNKILFIESVTTITVETIHMTVAVYGAIIINREIRRTIILAHKFLTLVHEDDIHLENELQSFCVQLHQCVIHFTASEFFSVDFTMLFQYAVAFVSNAVFFIQVDNMKNS</sequence>
<feature type="transmembrane region" description="Helical" evidence="8">
    <location>
        <begin position="166"/>
        <end position="189"/>
    </location>
</feature>
<reference evidence="10 11" key="1">
    <citation type="submission" date="2023-10" db="EMBL/GenBank/DDBJ databases">
        <title>Genomes of two closely related lineages of the louse Polyplax serrata with different host specificities.</title>
        <authorList>
            <person name="Martinu J."/>
            <person name="Tarabai H."/>
            <person name="Stefka J."/>
            <person name="Hypsa V."/>
        </authorList>
    </citation>
    <scope>NUCLEOTIDE SEQUENCE [LARGE SCALE GENOMIC DNA]</scope>
    <source>
        <strain evidence="10">HR10_N</strain>
    </source>
</reference>
<evidence type="ECO:0000256" key="6">
    <source>
        <dbReference type="ARBA" id="ARBA00023170"/>
    </source>
</evidence>
<comment type="function">
    <text evidence="8">Gustatory receptor which mediates acceptance or avoidance behavior, depending on its substrates.</text>
</comment>
<keyword evidence="2 8" id="KW-1003">Cell membrane</keyword>
<evidence type="ECO:0000313" key="11">
    <source>
        <dbReference type="Proteomes" id="UP001372834"/>
    </source>
</evidence>
<dbReference type="GO" id="GO:0050909">
    <property type="term" value="P:sensory perception of taste"/>
    <property type="evidence" value="ECO:0007669"/>
    <property type="project" value="InterPro"/>
</dbReference>
<dbReference type="GO" id="GO:0007165">
    <property type="term" value="P:signal transduction"/>
    <property type="evidence" value="ECO:0007669"/>
    <property type="project" value="UniProtKB-KW"/>
</dbReference>